<dbReference type="PRINTS" id="PR00503">
    <property type="entry name" value="BROMODOMAIN"/>
</dbReference>
<gene>
    <name evidence="9" type="primary">EOG090X04G3</name>
</gene>
<dbReference type="SUPFAM" id="SSF47370">
    <property type="entry name" value="Bromodomain"/>
    <property type="match status" value="1"/>
</dbReference>
<dbReference type="GO" id="GO:0005634">
    <property type="term" value="C:nucleus"/>
    <property type="evidence" value="ECO:0007669"/>
    <property type="project" value="UniProtKB-SubCell"/>
</dbReference>
<reference evidence="9" key="1">
    <citation type="submission" date="2018-08" db="EMBL/GenBank/DDBJ databases">
        <authorList>
            <person name="Cornetti L."/>
        </authorList>
    </citation>
    <scope>NUCLEOTIDE SEQUENCE</scope>
    <source>
        <strain evidence="9">OM-SAIQ-clone2</strain>
    </source>
</reference>
<evidence type="ECO:0000256" key="5">
    <source>
        <dbReference type="ARBA" id="ARBA00023242"/>
    </source>
</evidence>
<dbReference type="Pfam" id="PF00439">
    <property type="entry name" value="Bromodomain"/>
    <property type="match status" value="1"/>
</dbReference>
<dbReference type="PANTHER" id="PTHR22881">
    <property type="entry name" value="BROMODOMAIN CONTAINING PROTEIN"/>
    <property type="match status" value="1"/>
</dbReference>
<evidence type="ECO:0000256" key="7">
    <source>
        <dbReference type="SAM" id="MobiDB-lite"/>
    </source>
</evidence>
<feature type="domain" description="Bromo" evidence="8">
    <location>
        <begin position="214"/>
        <end position="284"/>
    </location>
</feature>
<keyword evidence="3 6" id="KW-0103">Bromodomain</keyword>
<evidence type="ECO:0000256" key="1">
    <source>
        <dbReference type="ARBA" id="ARBA00004123"/>
    </source>
</evidence>
<dbReference type="InterPro" id="IPR021900">
    <property type="entry name" value="DUF3512"/>
</dbReference>
<dbReference type="SMART" id="SM00297">
    <property type="entry name" value="BROMO"/>
    <property type="match status" value="1"/>
</dbReference>
<dbReference type="PROSITE" id="PS50014">
    <property type="entry name" value="BROMODOMAIN_2"/>
    <property type="match status" value="1"/>
</dbReference>
<feature type="compositionally biased region" description="Basic residues" evidence="7">
    <location>
        <begin position="86"/>
        <end position="98"/>
    </location>
</feature>
<dbReference type="Pfam" id="PF12024">
    <property type="entry name" value="DUF3512"/>
    <property type="match status" value="1"/>
</dbReference>
<keyword evidence="4" id="KW-0804">Transcription</keyword>
<evidence type="ECO:0000256" key="2">
    <source>
        <dbReference type="ARBA" id="ARBA00023015"/>
    </source>
</evidence>
<evidence type="ECO:0000256" key="3">
    <source>
        <dbReference type="ARBA" id="ARBA00023117"/>
    </source>
</evidence>
<feature type="compositionally biased region" description="Basic residues" evidence="7">
    <location>
        <begin position="106"/>
        <end position="118"/>
    </location>
</feature>
<dbReference type="Gene3D" id="1.20.920.10">
    <property type="entry name" value="Bromodomain-like"/>
    <property type="match status" value="1"/>
</dbReference>
<protein>
    <submittedName>
        <fullName evidence="9">EOG090X04G3</fullName>
    </submittedName>
</protein>
<dbReference type="InterPro" id="IPR051831">
    <property type="entry name" value="Bromodomain_contain_prot"/>
</dbReference>
<sequence length="760" mass="84809">MGSKKHKKHKSDRWGRYESTQGQGTDRPQLRLILKVGGASTPDLVDHGDSSSGMSNRHPAHHQYGAEEDSRQSSLFSFQEGSEREKHKKKKEKKKKKNKDKDKDKEKKKHKHKDKKRKDKDESANEVDDSMRYEVITVQPSNSSHSGPLSPRPILKISTTPVDSGGSGTSLSASLATRLQRTSPGAAPLRTSLRPRQERPALQKLLELLLPNLERKDPRQFFAWPVTDSIAPGYSSIITKPMDFSSMKQKIEDNQYRTLQEFTDDFVLMCNNAMTYNQPDTVYYKAAKRLLHTGLRTLTAEKVRPYVPTISNYGELTVTHLGFEPLEESFKAFAIRQEQSGECGVETADHEMETGFSSGGETVVETARDNFLKNDSPNKSHLEALPDDMTPDEILEQVQEAAQIAASKLQYQHPNAKMGFLRQRKDGTTSLAILTPCFPGTQPGTTEIPVTLGALTGKVQPGPGTGQLMGFREDRRNQIKTIKPLYYGPFGSYAPSYDSTFANLSKEESDLVLSTYGEETGVPYAESILDFVRDCDYALHIADDLLNLMTHGEHSAVARILEEKRRIHQQQVLQQLEQEQLQQQQQQQLLQSQNANDDAFNLNALRSLGDLGIDVSFLDSFEAQIKAEKRAREISQSCLDETGSLISTLEKAQRERLSKTPPLHLSNIMPPSDFELQLVGKITEGIAQVAKQSTPSAVSSIEGVRKAMGISLDPHPMVETNNSMAPLPSIMEPDQRDIESELSKLLGEDGVSEVMTDIFQ</sequence>
<feature type="compositionally biased region" description="Polar residues" evidence="7">
    <location>
        <begin position="138"/>
        <end position="147"/>
    </location>
</feature>
<evidence type="ECO:0000313" key="9">
    <source>
        <dbReference type="EMBL" id="SVE72873.1"/>
    </source>
</evidence>
<dbReference type="AlphaFoldDB" id="A0A4Y7LZP2"/>
<dbReference type="EMBL" id="LR003254">
    <property type="protein sequence ID" value="SVE72873.1"/>
    <property type="molecule type" value="mRNA"/>
</dbReference>
<accession>A0A4Y7LZP2</accession>
<proteinExistence type="evidence at transcript level"/>
<name>A0A4Y7LZP2_9CRUS</name>
<feature type="region of interest" description="Disordered" evidence="7">
    <location>
        <begin position="1"/>
        <end position="171"/>
    </location>
</feature>
<evidence type="ECO:0000256" key="6">
    <source>
        <dbReference type="PROSITE-ProRule" id="PRU00035"/>
    </source>
</evidence>
<keyword evidence="2" id="KW-0805">Transcription regulation</keyword>
<evidence type="ECO:0000256" key="4">
    <source>
        <dbReference type="ARBA" id="ARBA00023163"/>
    </source>
</evidence>
<dbReference type="PANTHER" id="PTHR22881:SF27">
    <property type="entry name" value="BROMODOMAIN CONTAINING 7_9"/>
    <property type="match status" value="1"/>
</dbReference>
<keyword evidence="5" id="KW-0539">Nucleus</keyword>
<evidence type="ECO:0000259" key="8">
    <source>
        <dbReference type="PROSITE" id="PS50014"/>
    </source>
</evidence>
<feature type="compositionally biased region" description="Basic residues" evidence="7">
    <location>
        <begin position="1"/>
        <end position="11"/>
    </location>
</feature>
<dbReference type="CDD" id="cd05513">
    <property type="entry name" value="Bromo_brd7_like"/>
    <property type="match status" value="1"/>
</dbReference>
<dbReference type="InterPro" id="IPR001487">
    <property type="entry name" value="Bromodomain"/>
</dbReference>
<dbReference type="InterPro" id="IPR036427">
    <property type="entry name" value="Bromodomain-like_sf"/>
</dbReference>
<dbReference type="GO" id="GO:0006357">
    <property type="term" value="P:regulation of transcription by RNA polymerase II"/>
    <property type="evidence" value="ECO:0007669"/>
    <property type="project" value="TreeGrafter"/>
</dbReference>
<comment type="subcellular location">
    <subcellularLocation>
        <location evidence="1">Nucleus</location>
    </subcellularLocation>
</comment>
<organism evidence="9">
    <name type="scientific">Ceriodaphnia reticulata</name>
    <dbReference type="NCBI Taxonomy" id="302197"/>
    <lineage>
        <taxon>Eukaryota</taxon>
        <taxon>Metazoa</taxon>
        <taxon>Ecdysozoa</taxon>
        <taxon>Arthropoda</taxon>
        <taxon>Crustacea</taxon>
        <taxon>Branchiopoda</taxon>
        <taxon>Diplostraca</taxon>
        <taxon>Cladocera</taxon>
        <taxon>Anomopoda</taxon>
        <taxon>Daphniidae</taxon>
        <taxon>Ceriodaphnia</taxon>
    </lineage>
</organism>